<dbReference type="BioCyc" id="IAGG583356:GHAH-1184-MONOMER"/>
<keyword evidence="2" id="KW-1185">Reference proteome</keyword>
<name>E0SP86_IGNAA</name>
<protein>
    <submittedName>
        <fullName evidence="1">Uncharacterized protein</fullName>
    </submittedName>
</protein>
<sequence length="115" mass="13644">MYGNLCEICFEKPAYYRCPLCGRYVCEEHFNRRLNRCYICIESGCNVCYRNLAIAECQLCGRRICHKCSIELDEVRRICYLCIIGSIKIRNTIWKTGRKINKLLHETIKYQGVYL</sequence>
<organism evidence="1 2">
    <name type="scientific">Ignisphaera aggregans (strain DSM 17230 / JCM 13409 / AQ1.S1)</name>
    <dbReference type="NCBI Taxonomy" id="583356"/>
    <lineage>
        <taxon>Archaea</taxon>
        <taxon>Thermoproteota</taxon>
        <taxon>Thermoprotei</taxon>
        <taxon>Desulfurococcales</taxon>
        <taxon>Desulfurococcaceae</taxon>
        <taxon>Ignisphaera</taxon>
    </lineage>
</organism>
<proteinExistence type="predicted"/>
<dbReference type="KEGG" id="iag:Igag_1207"/>
<evidence type="ECO:0000313" key="2">
    <source>
        <dbReference type="Proteomes" id="UP000001304"/>
    </source>
</evidence>
<evidence type="ECO:0000313" key="1">
    <source>
        <dbReference type="EMBL" id="ADM28013.1"/>
    </source>
</evidence>
<dbReference type="Proteomes" id="UP000001304">
    <property type="component" value="Chromosome"/>
</dbReference>
<gene>
    <name evidence="1" type="ordered locus">Igag_1207</name>
</gene>
<reference evidence="1 2" key="1">
    <citation type="journal article" date="2010" name="Stand. Genomic Sci.">
        <title>Complete genome sequence of Ignisphaera aggregans type strain (AQ1.S1).</title>
        <authorList>
            <person name="Goker M."/>
            <person name="Held B."/>
            <person name="Lapidus A."/>
            <person name="Nolan M."/>
            <person name="Spring S."/>
            <person name="Yasawong M."/>
            <person name="Lucas S."/>
            <person name="Glavina Del Rio T."/>
            <person name="Tice H."/>
            <person name="Cheng J.F."/>
            <person name="Goodwin L."/>
            <person name="Tapia R."/>
            <person name="Pitluck S."/>
            <person name="Liolios K."/>
            <person name="Ivanova N."/>
            <person name="Mavromatis K."/>
            <person name="Mikhailova N."/>
            <person name="Pati A."/>
            <person name="Chen A."/>
            <person name="Palaniappan K."/>
            <person name="Brambilla E."/>
            <person name="Land M."/>
            <person name="Hauser L."/>
            <person name="Chang Y.J."/>
            <person name="Jeffries C.D."/>
            <person name="Brettin T."/>
            <person name="Detter J.C."/>
            <person name="Han C."/>
            <person name="Rohde M."/>
            <person name="Sikorski J."/>
            <person name="Woyke T."/>
            <person name="Bristow J."/>
            <person name="Eisen J.A."/>
            <person name="Markowitz V."/>
            <person name="Hugenholtz P."/>
            <person name="Kyrpides N.C."/>
            <person name="Klenk H.P."/>
        </authorList>
    </citation>
    <scope>NUCLEOTIDE SEQUENCE [LARGE SCALE GENOMIC DNA]</scope>
    <source>
        <strain evidence="2">DSM 17230 / JCM 13409 / AQ1.S1</strain>
    </source>
</reference>
<dbReference type="AlphaFoldDB" id="E0SP86"/>
<dbReference type="EMBL" id="CP002098">
    <property type="protein sequence ID" value="ADM28013.1"/>
    <property type="molecule type" value="Genomic_DNA"/>
</dbReference>
<dbReference type="STRING" id="583356.Igag_1207"/>
<dbReference type="HOGENOM" id="CLU_2103464_0_0_2"/>
<accession>E0SP86</accession>